<sequence length="176" mass="19878">MVDAVTNCKGSANCKKPVEATSNKEVACRKALQWAAYVHDLQYMCLWHKGSHGKLFQPVLGQMQMARHIQEVLHLHKHWDSQHCHHTNTEGLVSILQATIEWPNITPTVLFPTEGDETIEEAWNNCHPFLIVLMAPNVCKIVHKWGQHVVSLDGLYKATQYGLPLSISSRPEHSGQ</sequence>
<accession>L8GP87</accession>
<dbReference type="VEuPathDB" id="AmoebaDB:ACA1_364890"/>
<dbReference type="AlphaFoldDB" id="L8GP87"/>
<proteinExistence type="predicted"/>
<protein>
    <submittedName>
        <fullName evidence="1">Uncharacterized protein</fullName>
    </submittedName>
</protein>
<dbReference type="KEGG" id="acan:ACA1_364890"/>
<name>L8GP87_ACACF</name>
<evidence type="ECO:0000313" key="1">
    <source>
        <dbReference type="EMBL" id="ELR13951.1"/>
    </source>
</evidence>
<reference evidence="1 2" key="1">
    <citation type="journal article" date="2013" name="Genome Biol.">
        <title>Genome of Acanthamoeba castellanii highlights extensive lateral gene transfer and early evolution of tyrosine kinase signaling.</title>
        <authorList>
            <person name="Clarke M."/>
            <person name="Lohan A.J."/>
            <person name="Liu B."/>
            <person name="Lagkouvardos I."/>
            <person name="Roy S."/>
            <person name="Zafar N."/>
            <person name="Bertelli C."/>
            <person name="Schilde C."/>
            <person name="Kianianmomeni A."/>
            <person name="Burglin T.R."/>
            <person name="Frech C."/>
            <person name="Turcotte B."/>
            <person name="Kopec K.O."/>
            <person name="Synnott J.M."/>
            <person name="Choo C."/>
            <person name="Paponov I."/>
            <person name="Finkler A."/>
            <person name="Soon Heng Tan C."/>
            <person name="Hutchins A.P."/>
            <person name="Weinmeier T."/>
            <person name="Rattei T."/>
            <person name="Chu J.S."/>
            <person name="Gimenez G."/>
            <person name="Irimia M."/>
            <person name="Rigden D.J."/>
            <person name="Fitzpatrick D.A."/>
            <person name="Lorenzo-Morales J."/>
            <person name="Bateman A."/>
            <person name="Chiu C.H."/>
            <person name="Tang P."/>
            <person name="Hegemann P."/>
            <person name="Fromm H."/>
            <person name="Raoult D."/>
            <person name="Greub G."/>
            <person name="Miranda-Saavedra D."/>
            <person name="Chen N."/>
            <person name="Nash P."/>
            <person name="Ginger M.L."/>
            <person name="Horn M."/>
            <person name="Schaap P."/>
            <person name="Caler L."/>
            <person name="Loftus B."/>
        </authorList>
    </citation>
    <scope>NUCLEOTIDE SEQUENCE [LARGE SCALE GENOMIC DNA]</scope>
    <source>
        <strain evidence="1 2">Neff</strain>
    </source>
</reference>
<dbReference type="RefSeq" id="XP_004335964.1">
    <property type="nucleotide sequence ID" value="XM_004335916.1"/>
</dbReference>
<gene>
    <name evidence="1" type="ORF">ACA1_364890</name>
</gene>
<dbReference type="GeneID" id="14914617"/>
<organism evidence="1 2">
    <name type="scientific">Acanthamoeba castellanii (strain ATCC 30010 / Neff)</name>
    <dbReference type="NCBI Taxonomy" id="1257118"/>
    <lineage>
        <taxon>Eukaryota</taxon>
        <taxon>Amoebozoa</taxon>
        <taxon>Discosea</taxon>
        <taxon>Longamoebia</taxon>
        <taxon>Centramoebida</taxon>
        <taxon>Acanthamoebidae</taxon>
        <taxon>Acanthamoeba</taxon>
    </lineage>
</organism>
<evidence type="ECO:0000313" key="2">
    <source>
        <dbReference type="Proteomes" id="UP000011083"/>
    </source>
</evidence>
<dbReference type="Proteomes" id="UP000011083">
    <property type="component" value="Unassembled WGS sequence"/>
</dbReference>
<keyword evidence="2" id="KW-1185">Reference proteome</keyword>
<dbReference type="EMBL" id="KB008073">
    <property type="protein sequence ID" value="ELR13951.1"/>
    <property type="molecule type" value="Genomic_DNA"/>
</dbReference>